<comment type="caution">
    <text evidence="1">The sequence shown here is derived from an EMBL/GenBank/DDBJ whole genome shotgun (WGS) entry which is preliminary data.</text>
</comment>
<protein>
    <submittedName>
        <fullName evidence="1">Uncharacterized protein</fullName>
    </submittedName>
</protein>
<evidence type="ECO:0000313" key="2">
    <source>
        <dbReference type="Proteomes" id="UP000191554"/>
    </source>
</evidence>
<gene>
    <name evidence="1" type="ORF">CLHUN_03410</name>
</gene>
<dbReference type="RefSeq" id="WP_165755622.1">
    <property type="nucleotide sequence ID" value="NZ_MZGX01000002.1"/>
</dbReference>
<organism evidence="1 2">
    <name type="scientific">Ruminiclostridium hungatei</name>
    <name type="common">Clostridium hungatei</name>
    <dbReference type="NCBI Taxonomy" id="48256"/>
    <lineage>
        <taxon>Bacteria</taxon>
        <taxon>Bacillati</taxon>
        <taxon>Bacillota</taxon>
        <taxon>Clostridia</taxon>
        <taxon>Eubacteriales</taxon>
        <taxon>Oscillospiraceae</taxon>
        <taxon>Ruminiclostridium</taxon>
    </lineage>
</organism>
<accession>A0A1V4SPP0</accession>
<keyword evidence="2" id="KW-1185">Reference proteome</keyword>
<dbReference type="Proteomes" id="UP000191554">
    <property type="component" value="Unassembled WGS sequence"/>
</dbReference>
<reference evidence="1 2" key="1">
    <citation type="submission" date="2017-03" db="EMBL/GenBank/DDBJ databases">
        <title>Genome sequence of Clostridium hungatei DSM 14427.</title>
        <authorList>
            <person name="Poehlein A."/>
            <person name="Daniel R."/>
        </authorList>
    </citation>
    <scope>NUCLEOTIDE SEQUENCE [LARGE SCALE GENOMIC DNA]</scope>
    <source>
        <strain evidence="1 2">DSM 14427</strain>
    </source>
</reference>
<dbReference type="AlphaFoldDB" id="A0A1V4SPP0"/>
<proteinExistence type="predicted"/>
<name>A0A1V4SPP0_RUMHU</name>
<dbReference type="EMBL" id="MZGX01000002">
    <property type="protein sequence ID" value="OPX45868.1"/>
    <property type="molecule type" value="Genomic_DNA"/>
</dbReference>
<sequence>MNEFIFRSIIESWANCEQYGISKEIKEPQKLITDDELRKQTEKKRVFGDF</sequence>
<evidence type="ECO:0000313" key="1">
    <source>
        <dbReference type="EMBL" id="OPX45868.1"/>
    </source>
</evidence>